<evidence type="ECO:0000313" key="1">
    <source>
        <dbReference type="EnsemblProtists" id="PYU1_T012696"/>
    </source>
</evidence>
<proteinExistence type="predicted"/>
<dbReference type="Proteomes" id="UP000019132">
    <property type="component" value="Unassembled WGS sequence"/>
</dbReference>
<evidence type="ECO:0000313" key="2">
    <source>
        <dbReference type="Proteomes" id="UP000019132"/>
    </source>
</evidence>
<name>K3X647_GLOUD</name>
<reference evidence="2" key="2">
    <citation type="submission" date="2010-04" db="EMBL/GenBank/DDBJ databases">
        <authorList>
            <person name="Buell R."/>
            <person name="Hamilton J."/>
            <person name="Hostetler J."/>
        </authorList>
    </citation>
    <scope>NUCLEOTIDE SEQUENCE [LARGE SCALE GENOMIC DNA]</scope>
    <source>
        <strain evidence="2">DAOM:BR144</strain>
    </source>
</reference>
<reference evidence="2" key="1">
    <citation type="journal article" date="2010" name="Genome Biol.">
        <title>Genome sequence of the necrotrophic plant pathogen Pythium ultimum reveals original pathogenicity mechanisms and effector repertoire.</title>
        <authorList>
            <person name="Levesque C.A."/>
            <person name="Brouwer H."/>
            <person name="Cano L."/>
            <person name="Hamilton J.P."/>
            <person name="Holt C."/>
            <person name="Huitema E."/>
            <person name="Raffaele S."/>
            <person name="Robideau G.P."/>
            <person name="Thines M."/>
            <person name="Win J."/>
            <person name="Zerillo M.M."/>
            <person name="Beakes G.W."/>
            <person name="Boore J.L."/>
            <person name="Busam D."/>
            <person name="Dumas B."/>
            <person name="Ferriera S."/>
            <person name="Fuerstenberg S.I."/>
            <person name="Gachon C.M."/>
            <person name="Gaulin E."/>
            <person name="Govers F."/>
            <person name="Grenville-Briggs L."/>
            <person name="Horner N."/>
            <person name="Hostetler J."/>
            <person name="Jiang R.H."/>
            <person name="Johnson J."/>
            <person name="Krajaejun T."/>
            <person name="Lin H."/>
            <person name="Meijer H.J."/>
            <person name="Moore B."/>
            <person name="Morris P."/>
            <person name="Phuntmart V."/>
            <person name="Puiu D."/>
            <person name="Shetty J."/>
            <person name="Stajich J.E."/>
            <person name="Tripathy S."/>
            <person name="Wawra S."/>
            <person name="van West P."/>
            <person name="Whitty B.R."/>
            <person name="Coutinho P.M."/>
            <person name="Henrissat B."/>
            <person name="Martin F."/>
            <person name="Thomas P.D."/>
            <person name="Tyler B.M."/>
            <person name="De Vries R.P."/>
            <person name="Kamoun S."/>
            <person name="Yandell M."/>
            <person name="Tisserat N."/>
            <person name="Buell C.R."/>
        </authorList>
    </citation>
    <scope>NUCLEOTIDE SEQUENCE</scope>
    <source>
        <strain evidence="2">DAOM:BR144</strain>
    </source>
</reference>
<dbReference type="EMBL" id="GL376588">
    <property type="status" value="NOT_ANNOTATED_CDS"/>
    <property type="molecule type" value="Genomic_DNA"/>
</dbReference>
<reference evidence="1" key="3">
    <citation type="submission" date="2015-02" db="UniProtKB">
        <authorList>
            <consortium name="EnsemblProtists"/>
        </authorList>
    </citation>
    <scope>IDENTIFICATION</scope>
    <source>
        <strain evidence="1">DAOM BR144</strain>
    </source>
</reference>
<dbReference type="InParanoid" id="K3X647"/>
<organism evidence="1 2">
    <name type="scientific">Globisporangium ultimum (strain ATCC 200006 / CBS 805.95 / DAOM BR144)</name>
    <name type="common">Pythium ultimum</name>
    <dbReference type="NCBI Taxonomy" id="431595"/>
    <lineage>
        <taxon>Eukaryota</taxon>
        <taxon>Sar</taxon>
        <taxon>Stramenopiles</taxon>
        <taxon>Oomycota</taxon>
        <taxon>Peronosporomycetes</taxon>
        <taxon>Pythiales</taxon>
        <taxon>Pythiaceae</taxon>
        <taxon>Globisporangium</taxon>
    </lineage>
</organism>
<keyword evidence="2" id="KW-1185">Reference proteome</keyword>
<protein>
    <submittedName>
        <fullName evidence="1">Uncharacterized protein</fullName>
    </submittedName>
</protein>
<sequence>MPTKKTASLERFKEYVGFMIPRLGLLLTFSVEKPFRKLKLRRFISMQKKLLKMCLQLTEGAGRRTIVGFGGWSNLDISRLIKKCPSGPVKRFERKLQEFCTVVPIDEYRTNKVHADCHTSLVYQYCQQLCRDGVERCLKTYSVLYYPHNGCYGMTVSRDANASRNILQLLQHQMQGTSRPEVLCRGETTKSTNAHKCPM</sequence>
<dbReference type="VEuPathDB" id="FungiDB:PYU1_G012670"/>
<dbReference type="AlphaFoldDB" id="K3X647"/>
<dbReference type="EnsemblProtists" id="PYU1_T012696">
    <property type="protein sequence ID" value="PYU1_T012696"/>
    <property type="gene ID" value="PYU1_G012670"/>
</dbReference>
<accession>K3X647</accession>
<dbReference type="HOGENOM" id="CLU_118340_0_0_1"/>
<dbReference type="eggNOG" id="ENOG502SHI0">
    <property type="taxonomic scope" value="Eukaryota"/>
</dbReference>